<dbReference type="InterPro" id="IPR013249">
    <property type="entry name" value="RNA_pol_sigma70_r4_t2"/>
</dbReference>
<keyword evidence="4" id="KW-0804">Transcription</keyword>
<dbReference type="EMBL" id="JANSLM010000023">
    <property type="protein sequence ID" value="MDT8843294.1"/>
    <property type="molecule type" value="Genomic_DNA"/>
</dbReference>
<accession>A0AAP5QHM4</accession>
<dbReference type="Gene3D" id="1.10.10.10">
    <property type="entry name" value="Winged helix-like DNA-binding domain superfamily/Winged helix DNA-binding domain"/>
    <property type="match status" value="1"/>
</dbReference>
<gene>
    <name evidence="7" type="ORF">ParKJ_38345</name>
</gene>
<feature type="domain" description="RNA polymerase sigma factor 70 region 4 type 2" evidence="6">
    <location>
        <begin position="122"/>
        <end position="168"/>
    </location>
</feature>
<keyword evidence="2" id="KW-0805">Transcription regulation</keyword>
<dbReference type="Pfam" id="PF08281">
    <property type="entry name" value="Sigma70_r4_2"/>
    <property type="match status" value="1"/>
</dbReference>
<evidence type="ECO:0000313" key="8">
    <source>
        <dbReference type="Proteomes" id="UP001246473"/>
    </source>
</evidence>
<organism evidence="7 8">
    <name type="scientific">Paraburkholderia fungorum</name>
    <dbReference type="NCBI Taxonomy" id="134537"/>
    <lineage>
        <taxon>Bacteria</taxon>
        <taxon>Pseudomonadati</taxon>
        <taxon>Pseudomonadota</taxon>
        <taxon>Betaproteobacteria</taxon>
        <taxon>Burkholderiales</taxon>
        <taxon>Burkholderiaceae</taxon>
        <taxon>Paraburkholderia</taxon>
    </lineage>
</organism>
<dbReference type="PANTHER" id="PTHR43133">
    <property type="entry name" value="RNA POLYMERASE ECF-TYPE SIGMA FACTO"/>
    <property type="match status" value="1"/>
</dbReference>
<keyword evidence="3" id="KW-0731">Sigma factor</keyword>
<comment type="caution">
    <text evidence="7">The sequence shown here is derived from an EMBL/GenBank/DDBJ whole genome shotgun (WGS) entry which is preliminary data.</text>
</comment>
<proteinExistence type="inferred from homology"/>
<evidence type="ECO:0000259" key="6">
    <source>
        <dbReference type="Pfam" id="PF08281"/>
    </source>
</evidence>
<dbReference type="GO" id="GO:0016987">
    <property type="term" value="F:sigma factor activity"/>
    <property type="evidence" value="ECO:0007669"/>
    <property type="project" value="UniProtKB-KW"/>
</dbReference>
<dbReference type="SUPFAM" id="SSF88946">
    <property type="entry name" value="Sigma2 domain of RNA polymerase sigma factors"/>
    <property type="match status" value="1"/>
</dbReference>
<dbReference type="InterPro" id="IPR039425">
    <property type="entry name" value="RNA_pol_sigma-70-like"/>
</dbReference>
<protein>
    <submittedName>
        <fullName evidence="7">RNA polymerase sigma factor</fullName>
    </submittedName>
</protein>
<dbReference type="RefSeq" id="WP_315697539.1">
    <property type="nucleotide sequence ID" value="NZ_JANSLM010000023.1"/>
</dbReference>
<comment type="similarity">
    <text evidence="1">Belongs to the sigma-70 factor family. ECF subfamily.</text>
</comment>
<evidence type="ECO:0000313" key="7">
    <source>
        <dbReference type="EMBL" id="MDT8843294.1"/>
    </source>
</evidence>
<dbReference type="AlphaFoldDB" id="A0AAP5QHM4"/>
<dbReference type="GO" id="GO:0006352">
    <property type="term" value="P:DNA-templated transcription initiation"/>
    <property type="evidence" value="ECO:0007669"/>
    <property type="project" value="InterPro"/>
</dbReference>
<dbReference type="SUPFAM" id="SSF88659">
    <property type="entry name" value="Sigma3 and sigma4 domains of RNA polymerase sigma factors"/>
    <property type="match status" value="1"/>
</dbReference>
<dbReference type="InterPro" id="IPR036388">
    <property type="entry name" value="WH-like_DNA-bd_sf"/>
</dbReference>
<dbReference type="CDD" id="cd06171">
    <property type="entry name" value="Sigma70_r4"/>
    <property type="match status" value="1"/>
</dbReference>
<evidence type="ECO:0000256" key="2">
    <source>
        <dbReference type="ARBA" id="ARBA00023015"/>
    </source>
</evidence>
<dbReference type="InterPro" id="IPR014284">
    <property type="entry name" value="RNA_pol_sigma-70_dom"/>
</dbReference>
<evidence type="ECO:0000256" key="3">
    <source>
        <dbReference type="ARBA" id="ARBA00023082"/>
    </source>
</evidence>
<dbReference type="Proteomes" id="UP001246473">
    <property type="component" value="Unassembled WGS sequence"/>
</dbReference>
<feature type="domain" description="RNA polymerase sigma-70 region 2" evidence="5">
    <location>
        <begin position="16"/>
        <end position="84"/>
    </location>
</feature>
<dbReference type="Pfam" id="PF04542">
    <property type="entry name" value="Sigma70_r2"/>
    <property type="match status" value="1"/>
</dbReference>
<dbReference type="InterPro" id="IPR013325">
    <property type="entry name" value="RNA_pol_sigma_r2"/>
</dbReference>
<evidence type="ECO:0000256" key="4">
    <source>
        <dbReference type="ARBA" id="ARBA00023163"/>
    </source>
</evidence>
<evidence type="ECO:0000256" key="1">
    <source>
        <dbReference type="ARBA" id="ARBA00010641"/>
    </source>
</evidence>
<dbReference type="PANTHER" id="PTHR43133:SF51">
    <property type="entry name" value="RNA POLYMERASE SIGMA FACTOR"/>
    <property type="match status" value="1"/>
</dbReference>
<sequence length="220" mass="25034">MVRRIVAGDRSAFEWLMRQHNRRLYRLARATLRDGTEAEDALQAAYLSAYRSIARFRGEATLLTWLSRLVLNECYGRLRREARRQNVIPMVDANTHVDIDAMTAQDSDSPDKAVARTELRALLERKLDELTEVFRVVFVLRSVVELSVEETAHCLDIPEATVRSRHFRPKSMLRESLVHDIDLAERDVFEFGGAHCDRVIANVLSRIAGADDESSSAPAI</sequence>
<dbReference type="NCBIfam" id="TIGR02937">
    <property type="entry name" value="sigma70-ECF"/>
    <property type="match status" value="1"/>
</dbReference>
<dbReference type="GO" id="GO:0003677">
    <property type="term" value="F:DNA binding"/>
    <property type="evidence" value="ECO:0007669"/>
    <property type="project" value="InterPro"/>
</dbReference>
<dbReference type="NCBIfam" id="NF008888">
    <property type="entry name" value="PRK11922.1"/>
    <property type="match status" value="1"/>
</dbReference>
<dbReference type="InterPro" id="IPR013324">
    <property type="entry name" value="RNA_pol_sigma_r3/r4-like"/>
</dbReference>
<dbReference type="Gene3D" id="1.10.1740.10">
    <property type="match status" value="1"/>
</dbReference>
<evidence type="ECO:0000259" key="5">
    <source>
        <dbReference type="Pfam" id="PF04542"/>
    </source>
</evidence>
<dbReference type="InterPro" id="IPR007627">
    <property type="entry name" value="RNA_pol_sigma70_r2"/>
</dbReference>
<name>A0AAP5QHM4_9BURK</name>
<reference evidence="7" key="1">
    <citation type="submission" date="2022-08" db="EMBL/GenBank/DDBJ databases">
        <authorList>
            <person name="Kim S.-J."/>
        </authorList>
    </citation>
    <scope>NUCLEOTIDE SEQUENCE</scope>
    <source>
        <strain evidence="7">KJ</strain>
    </source>
</reference>